<protein>
    <recommendedName>
        <fullName evidence="1">Reverse transcriptase zinc-binding domain-containing protein</fullName>
    </recommendedName>
</protein>
<proteinExistence type="predicted"/>
<organism evidence="2 3">
    <name type="scientific">Arachis hypogaea</name>
    <name type="common">Peanut</name>
    <dbReference type="NCBI Taxonomy" id="3818"/>
    <lineage>
        <taxon>Eukaryota</taxon>
        <taxon>Viridiplantae</taxon>
        <taxon>Streptophyta</taxon>
        <taxon>Embryophyta</taxon>
        <taxon>Tracheophyta</taxon>
        <taxon>Spermatophyta</taxon>
        <taxon>Magnoliopsida</taxon>
        <taxon>eudicotyledons</taxon>
        <taxon>Gunneridae</taxon>
        <taxon>Pentapetalae</taxon>
        <taxon>rosids</taxon>
        <taxon>fabids</taxon>
        <taxon>Fabales</taxon>
        <taxon>Fabaceae</taxon>
        <taxon>Papilionoideae</taxon>
        <taxon>50 kb inversion clade</taxon>
        <taxon>dalbergioids sensu lato</taxon>
        <taxon>Dalbergieae</taxon>
        <taxon>Pterocarpus clade</taxon>
        <taxon>Arachis</taxon>
    </lineage>
</organism>
<dbReference type="AlphaFoldDB" id="A0A444YSR9"/>
<evidence type="ECO:0000313" key="3">
    <source>
        <dbReference type="Proteomes" id="UP000289738"/>
    </source>
</evidence>
<keyword evidence="3" id="KW-1185">Reference proteome</keyword>
<evidence type="ECO:0000259" key="1">
    <source>
        <dbReference type="Pfam" id="PF13966"/>
    </source>
</evidence>
<dbReference type="STRING" id="3818.A0A444YSR9"/>
<name>A0A444YSR9_ARAHY</name>
<accession>A0A444YSR9</accession>
<dbReference type="Proteomes" id="UP000289738">
    <property type="component" value="Chromosome B06"/>
</dbReference>
<dbReference type="InterPro" id="IPR026960">
    <property type="entry name" value="RVT-Znf"/>
</dbReference>
<dbReference type="EMBL" id="SDMP01000016">
    <property type="protein sequence ID" value="RYR04970.1"/>
    <property type="molecule type" value="Genomic_DNA"/>
</dbReference>
<comment type="caution">
    <text evidence="2">The sequence shown here is derived from an EMBL/GenBank/DDBJ whole genome shotgun (WGS) entry which is preliminary data.</text>
</comment>
<reference evidence="2 3" key="1">
    <citation type="submission" date="2019-01" db="EMBL/GenBank/DDBJ databases">
        <title>Sequencing of cultivated peanut Arachis hypogaea provides insights into genome evolution and oil improvement.</title>
        <authorList>
            <person name="Chen X."/>
        </authorList>
    </citation>
    <scope>NUCLEOTIDE SEQUENCE [LARGE SCALE GENOMIC DNA]</scope>
    <source>
        <strain evidence="3">cv. Fuhuasheng</strain>
        <tissue evidence="2">Leaves</tissue>
    </source>
</reference>
<sequence>MIKSDGIRILSIELNNNGKDSLIWGLNSKKQYDTTFGYVISYSFAHEPINQLPAIMQNQRSWRKIWGLQLPTKIKTFFWRVVHESLPVLSLIHQHFQSTLPLCPRYKLAPETIIYCLRWCGPAQEIWGTVDLKLVPPLQSVSSFVEWWTQVLLGTGSGREGDDALNIFAALLLGIVEHT</sequence>
<evidence type="ECO:0000313" key="2">
    <source>
        <dbReference type="EMBL" id="RYR04970.1"/>
    </source>
</evidence>
<dbReference type="Pfam" id="PF13966">
    <property type="entry name" value="zf-RVT"/>
    <property type="match status" value="1"/>
</dbReference>
<gene>
    <name evidence="2" type="ORF">Ahy_B06g084785</name>
</gene>
<feature type="domain" description="Reverse transcriptase zinc-binding" evidence="1">
    <location>
        <begin position="57"/>
        <end position="127"/>
    </location>
</feature>